<dbReference type="Gene3D" id="3.40.710.10">
    <property type="entry name" value="DD-peptidase/beta-lactamase superfamily"/>
    <property type="match status" value="1"/>
</dbReference>
<dbReference type="InterPro" id="IPR012338">
    <property type="entry name" value="Beta-lactam/transpept-like"/>
</dbReference>
<protein>
    <submittedName>
        <fullName evidence="3">Penicillin-binding transpeptidase domain-containing protein</fullName>
    </submittedName>
</protein>
<gene>
    <name evidence="3" type="ORF">RNC47_28670</name>
</gene>
<reference evidence="4" key="1">
    <citation type="submission" date="2023-07" db="EMBL/GenBank/DDBJ databases">
        <title>30 novel species of actinomycetes from the DSMZ collection.</title>
        <authorList>
            <person name="Nouioui I."/>
        </authorList>
    </citation>
    <scope>NUCLEOTIDE SEQUENCE [LARGE SCALE GENOMIC DNA]</scope>
    <source>
        <strain evidence="4">DSM 44918</strain>
    </source>
</reference>
<dbReference type="RefSeq" id="WP_311602837.1">
    <property type="nucleotide sequence ID" value="NZ_JAVREM010000059.1"/>
</dbReference>
<evidence type="ECO:0000313" key="3">
    <source>
        <dbReference type="EMBL" id="MDT0322303.1"/>
    </source>
</evidence>
<dbReference type="InterPro" id="IPR036138">
    <property type="entry name" value="PBP_dimer_sf"/>
</dbReference>
<dbReference type="EMBL" id="JAVREM010000059">
    <property type="protein sequence ID" value="MDT0322303.1"/>
    <property type="molecule type" value="Genomic_DNA"/>
</dbReference>
<evidence type="ECO:0000313" key="4">
    <source>
        <dbReference type="Proteomes" id="UP001183420"/>
    </source>
</evidence>
<dbReference type="InterPro" id="IPR050515">
    <property type="entry name" value="Beta-lactam/transpept"/>
</dbReference>
<accession>A0ABU2LZ54</accession>
<dbReference type="SUPFAM" id="SSF56519">
    <property type="entry name" value="Penicillin binding protein dimerisation domain"/>
    <property type="match status" value="1"/>
</dbReference>
<dbReference type="PANTHER" id="PTHR30627:SF24">
    <property type="entry name" value="PENICILLIN-BINDING PROTEIN 4B"/>
    <property type="match status" value="1"/>
</dbReference>
<dbReference type="Gene3D" id="3.90.1310.10">
    <property type="entry name" value="Penicillin-binding protein 2a (Domain 2)"/>
    <property type="match status" value="1"/>
</dbReference>
<dbReference type="Pfam" id="PF05223">
    <property type="entry name" value="MecA_N"/>
    <property type="match status" value="1"/>
</dbReference>
<dbReference type="PANTHER" id="PTHR30627">
    <property type="entry name" value="PEPTIDOGLYCAN D,D-TRANSPEPTIDASE"/>
    <property type="match status" value="1"/>
</dbReference>
<organism evidence="3 4">
    <name type="scientific">Streptomyces millisiae</name>
    <dbReference type="NCBI Taxonomy" id="3075542"/>
    <lineage>
        <taxon>Bacteria</taxon>
        <taxon>Bacillati</taxon>
        <taxon>Actinomycetota</taxon>
        <taxon>Actinomycetes</taxon>
        <taxon>Kitasatosporales</taxon>
        <taxon>Streptomycetaceae</taxon>
        <taxon>Streptomyces</taxon>
    </lineage>
</organism>
<dbReference type="Pfam" id="PF00905">
    <property type="entry name" value="Transpeptidase"/>
    <property type="match status" value="1"/>
</dbReference>
<evidence type="ECO:0000259" key="2">
    <source>
        <dbReference type="Pfam" id="PF05223"/>
    </source>
</evidence>
<dbReference type="InterPro" id="IPR007887">
    <property type="entry name" value="MecA_N"/>
</dbReference>
<feature type="domain" description="NTF2-like N-terminal transpeptidase" evidence="2">
    <location>
        <begin position="32"/>
        <end position="144"/>
    </location>
</feature>
<proteinExistence type="predicted"/>
<comment type="caution">
    <text evidence="3">The sequence shown here is derived from an EMBL/GenBank/DDBJ whole genome shotgun (WGS) entry which is preliminary data.</text>
</comment>
<feature type="domain" description="Penicillin-binding protein transpeptidase" evidence="1">
    <location>
        <begin position="336"/>
        <end position="611"/>
    </location>
</feature>
<sequence>MVIGGAVLVTVLAVVAVLVLRGVDGDGRSDQARDGADAFLRAWADGDLARAASLTDDPEGARSLLDSVAENMGSEETVLEIAGEAEAVEDADEAMRVPFTATFTLGELGDWSYDSAAVMVPGEEDRWLVRWEPAVVHPRLGEGQTLVLTTEEPERAPILAADGSQLAGPSTVWDISLWPAMLSDPAAAYEAIDALDVGVDTEALADRVAAAEPDQAVPVVTLRDADYQEHAGELGAVPGIQVQEDTRPLAHAARSLVGGLDPESGAGSSGLQQRYDEQLAGTPASAVVIADRESGEAVDTLYEQEGGEAGSPVETTIDPEVQAAAEEALDDLGRAGSIVAIRPSSGEVLAAADWPLDGFNRSLQGQLAPGSTFKVVTAAALLEAGVTPDDRLGCPREVTVNGQAFENQNEFELGPETTLREAFTESCNTAFIGNRDRFEDDTLNRTARAFGIGEEWSVGAVTFDGSVPVAEDENALAASLIGQGQVQASPLVMASVAATVADGTFRQPLLVPAAVEEPYQADTELSESTVAALRTMMRATVTEGSASALDGVPGEPHGKTGTAEYRAEDGELSTNAWMIGFLGEGDLAFAVVLEDGGSGGRDAGPLAAAFLTAL</sequence>
<keyword evidence="4" id="KW-1185">Reference proteome</keyword>
<dbReference type="Proteomes" id="UP001183420">
    <property type="component" value="Unassembled WGS sequence"/>
</dbReference>
<dbReference type="SUPFAM" id="SSF56601">
    <property type="entry name" value="beta-lactamase/transpeptidase-like"/>
    <property type="match status" value="1"/>
</dbReference>
<name>A0ABU2LZ54_9ACTN</name>
<dbReference type="InterPro" id="IPR001460">
    <property type="entry name" value="PCN-bd_Tpept"/>
</dbReference>
<evidence type="ECO:0000259" key="1">
    <source>
        <dbReference type="Pfam" id="PF00905"/>
    </source>
</evidence>